<proteinExistence type="predicted"/>
<dbReference type="Proteomes" id="UP000215332">
    <property type="component" value="Chromosome 1"/>
</dbReference>
<dbReference type="SUPFAM" id="SSF52833">
    <property type="entry name" value="Thioredoxin-like"/>
    <property type="match status" value="1"/>
</dbReference>
<evidence type="ECO:0000313" key="4">
    <source>
        <dbReference type="Proteomes" id="UP000215332"/>
    </source>
</evidence>
<keyword evidence="3" id="KW-0645">Protease</keyword>
<dbReference type="EMBL" id="LT906441">
    <property type="protein sequence ID" value="SNV36584.1"/>
    <property type="molecule type" value="Genomic_DNA"/>
</dbReference>
<dbReference type="CDD" id="cd02956">
    <property type="entry name" value="ybbN"/>
    <property type="match status" value="1"/>
</dbReference>
<dbReference type="GO" id="GO:0008233">
    <property type="term" value="F:peptidase activity"/>
    <property type="evidence" value="ECO:0007669"/>
    <property type="project" value="UniProtKB-KW"/>
</dbReference>
<evidence type="ECO:0000256" key="1">
    <source>
        <dbReference type="SAM" id="MobiDB-lite"/>
    </source>
</evidence>
<evidence type="ECO:0000313" key="3">
    <source>
        <dbReference type="EMBL" id="SNV36584.1"/>
    </source>
</evidence>
<dbReference type="Gene3D" id="1.25.40.10">
    <property type="entry name" value="Tetratricopeptide repeat domain"/>
    <property type="match status" value="1"/>
</dbReference>
<accession>A0A239WSG3</accession>
<feature type="domain" description="Thioredoxin" evidence="2">
    <location>
        <begin position="44"/>
        <end position="142"/>
    </location>
</feature>
<dbReference type="Gene3D" id="3.40.30.10">
    <property type="entry name" value="Glutaredoxin"/>
    <property type="match status" value="1"/>
</dbReference>
<feature type="region of interest" description="Disordered" evidence="1">
    <location>
        <begin position="157"/>
        <end position="182"/>
    </location>
</feature>
<dbReference type="InterPro" id="IPR011990">
    <property type="entry name" value="TPR-like_helical_dom_sf"/>
</dbReference>
<gene>
    <name evidence="3" type="primary">ybbN</name>
    <name evidence="3" type="ORF">SAMEA4412665_01382</name>
</gene>
<organism evidence="3 4">
    <name type="scientific">Cutibacterium granulosum</name>
    <dbReference type="NCBI Taxonomy" id="33011"/>
    <lineage>
        <taxon>Bacteria</taxon>
        <taxon>Bacillati</taxon>
        <taxon>Actinomycetota</taxon>
        <taxon>Actinomycetes</taxon>
        <taxon>Propionibacteriales</taxon>
        <taxon>Propionibacteriaceae</taxon>
        <taxon>Cutibacterium</taxon>
    </lineage>
</organism>
<dbReference type="KEGG" id="cgrn:4412665_01382"/>
<keyword evidence="3" id="KW-0378">Hydrolase</keyword>
<feature type="region of interest" description="Disordered" evidence="1">
    <location>
        <begin position="1"/>
        <end position="39"/>
    </location>
</feature>
<reference evidence="3 4" key="1">
    <citation type="submission" date="2017-06" db="EMBL/GenBank/DDBJ databases">
        <authorList>
            <consortium name="Pathogen Informatics"/>
        </authorList>
    </citation>
    <scope>NUCLEOTIDE SEQUENCE [LARGE SCALE GENOMIC DNA]</scope>
    <source>
        <strain evidence="3 4">NCTC11865</strain>
    </source>
</reference>
<dbReference type="RefSeq" id="WP_021105832.1">
    <property type="nucleotide sequence ID" value="NZ_JAWFFS010000051.1"/>
</dbReference>
<sequence>MSSQSFNRPGAVDLSELARNAGEAPAPGAPSTTPAGASGQTWVTEATEENFNEFAQKSVQYPVLALFTSPRAQGADATVAALARITDEAQGRWLMVTVDVDANPRLAQTLGIQAVPMLVAIIGGQAAPLAQGTMDENQLRQITDQVAQAAVSSGMVGRAEAISKPSTTTATEEQPKDDPRTAQAEQLIADGKFDEAVAAYDALLANQPNDAVLKAGRAGAAVLGRLAGTDPRELLQSAQGAPDDLEAQLAAADAQVLGGDVKGGFDRLVETIRRTRDEDQDRARTRLLELFDLVGPDDPNVAPARRSLAAALF</sequence>
<dbReference type="Pfam" id="PF14561">
    <property type="entry name" value="TPR_20"/>
    <property type="match status" value="1"/>
</dbReference>
<name>A0A239WSG3_9ACTN</name>
<dbReference type="AlphaFoldDB" id="A0A239WSG3"/>
<dbReference type="GO" id="GO:0006950">
    <property type="term" value="P:response to stress"/>
    <property type="evidence" value="ECO:0007669"/>
    <property type="project" value="UniProtKB-ARBA"/>
</dbReference>
<protein>
    <submittedName>
        <fullName evidence="3">Putative Zn-dependent protease, contains TPR repeats</fullName>
    </submittedName>
</protein>
<evidence type="ECO:0000259" key="2">
    <source>
        <dbReference type="Pfam" id="PF00085"/>
    </source>
</evidence>
<dbReference type="Pfam" id="PF00085">
    <property type="entry name" value="Thioredoxin"/>
    <property type="match status" value="1"/>
</dbReference>
<dbReference type="InterPro" id="IPR013766">
    <property type="entry name" value="Thioredoxin_domain"/>
</dbReference>
<dbReference type="GO" id="GO:0006508">
    <property type="term" value="P:proteolysis"/>
    <property type="evidence" value="ECO:0007669"/>
    <property type="project" value="UniProtKB-KW"/>
</dbReference>
<feature type="compositionally biased region" description="Low complexity" evidence="1">
    <location>
        <begin position="21"/>
        <end position="39"/>
    </location>
</feature>
<dbReference type="InterPro" id="IPR036249">
    <property type="entry name" value="Thioredoxin-like_sf"/>
</dbReference>
<dbReference type="eggNOG" id="COG3118">
    <property type="taxonomic scope" value="Bacteria"/>
</dbReference>